<dbReference type="InterPro" id="IPR036390">
    <property type="entry name" value="WH_DNA-bd_sf"/>
</dbReference>
<dbReference type="Gene3D" id="1.10.10.10">
    <property type="entry name" value="Winged helix-like DNA-binding domain superfamily/Winged helix DNA-binding domain"/>
    <property type="match status" value="1"/>
</dbReference>
<accession>A0A2V1HVM1</accession>
<reference evidence="2 3" key="1">
    <citation type="submission" date="2018-05" db="EMBL/GenBank/DDBJ databases">
        <title>Amnibacterium sp. M8JJ-5, whole genome shotgun sequence.</title>
        <authorList>
            <person name="Tuo L."/>
        </authorList>
    </citation>
    <scope>NUCLEOTIDE SEQUENCE [LARGE SCALE GENOMIC DNA]</scope>
    <source>
        <strain evidence="2 3">M8JJ-5</strain>
    </source>
</reference>
<keyword evidence="3" id="KW-1185">Reference proteome</keyword>
<dbReference type="InterPro" id="IPR005149">
    <property type="entry name" value="Tscrpt_reg_PadR_N"/>
</dbReference>
<sequence>MSVRHGLLSVLTLGPAYGLQLHGELLARAAHRGSVNVGQIYGTLERLLKQERIRRAGSTSDGLPLYALTPAGNDEALAWLTGTAPLDSDWTEMLDRVLISSTVPAGDPHAVIDGYLRHWTAMIAVAGDPETASATTLADAASAELAGAALRWLARARDTAATGTLVRPLTVVRPRRGRPAASVS</sequence>
<dbReference type="Proteomes" id="UP000244893">
    <property type="component" value="Unassembled WGS sequence"/>
</dbReference>
<dbReference type="SUPFAM" id="SSF46785">
    <property type="entry name" value="Winged helix' DNA-binding domain"/>
    <property type="match status" value="1"/>
</dbReference>
<dbReference type="InterPro" id="IPR036388">
    <property type="entry name" value="WH-like_DNA-bd_sf"/>
</dbReference>
<organism evidence="2 3">
    <name type="scientific">Amnibacterium flavum</name>
    <dbReference type="NCBI Taxonomy" id="2173173"/>
    <lineage>
        <taxon>Bacteria</taxon>
        <taxon>Bacillati</taxon>
        <taxon>Actinomycetota</taxon>
        <taxon>Actinomycetes</taxon>
        <taxon>Micrococcales</taxon>
        <taxon>Microbacteriaceae</taxon>
        <taxon>Amnibacterium</taxon>
    </lineage>
</organism>
<evidence type="ECO:0000313" key="2">
    <source>
        <dbReference type="EMBL" id="PVZ94204.1"/>
    </source>
</evidence>
<dbReference type="Pfam" id="PF03551">
    <property type="entry name" value="PadR"/>
    <property type="match status" value="1"/>
</dbReference>
<proteinExistence type="predicted"/>
<evidence type="ECO:0000313" key="3">
    <source>
        <dbReference type="Proteomes" id="UP000244893"/>
    </source>
</evidence>
<feature type="domain" description="Transcription regulator PadR N-terminal" evidence="1">
    <location>
        <begin position="7"/>
        <end position="75"/>
    </location>
</feature>
<dbReference type="EMBL" id="QEOP01000002">
    <property type="protein sequence ID" value="PVZ94204.1"/>
    <property type="molecule type" value="Genomic_DNA"/>
</dbReference>
<dbReference type="OrthoDB" id="3186544at2"/>
<evidence type="ECO:0000259" key="1">
    <source>
        <dbReference type="Pfam" id="PF03551"/>
    </source>
</evidence>
<dbReference type="AlphaFoldDB" id="A0A2V1HVM1"/>
<comment type="caution">
    <text evidence="2">The sequence shown here is derived from an EMBL/GenBank/DDBJ whole genome shotgun (WGS) entry which is preliminary data.</text>
</comment>
<dbReference type="RefSeq" id="WP_116756717.1">
    <property type="nucleotide sequence ID" value="NZ_JBHUEX010000001.1"/>
</dbReference>
<protein>
    <submittedName>
        <fullName evidence="2">PadR family transcriptional regulator</fullName>
    </submittedName>
</protein>
<gene>
    <name evidence="2" type="ORF">DDQ50_10700</name>
</gene>
<name>A0A2V1HVM1_9MICO</name>